<evidence type="ECO:0000256" key="2">
    <source>
        <dbReference type="ARBA" id="ARBA00035108"/>
    </source>
</evidence>
<evidence type="ECO:0000313" key="5">
    <source>
        <dbReference type="EMBL" id="WRP17417.1"/>
    </source>
</evidence>
<evidence type="ECO:0000256" key="1">
    <source>
        <dbReference type="ARBA" id="ARBA00022987"/>
    </source>
</evidence>
<feature type="region of interest" description="Disordered" evidence="4">
    <location>
        <begin position="52"/>
        <end position="75"/>
    </location>
</feature>
<comment type="subcellular location">
    <subcellularLocation>
        <location evidence="2">Gas vesicle</location>
    </subcellularLocation>
</comment>
<evidence type="ECO:0000256" key="3">
    <source>
        <dbReference type="ARBA" id="ARBA00035643"/>
    </source>
</evidence>
<accession>A0ABZ1BXC2</accession>
<gene>
    <name evidence="5" type="ORF">U7230_15260</name>
</gene>
<evidence type="ECO:0000256" key="4">
    <source>
        <dbReference type="SAM" id="MobiDB-lite"/>
    </source>
</evidence>
<name>A0ABZ1BXC2_9FIRM</name>
<dbReference type="RefSeq" id="WP_324716688.1">
    <property type="nucleotide sequence ID" value="NZ_CP141615.1"/>
</dbReference>
<dbReference type="Pfam" id="PF06386">
    <property type="entry name" value="GvpL_GvpF"/>
    <property type="match status" value="1"/>
</dbReference>
<keyword evidence="1" id="KW-0304">Gas vesicle</keyword>
<dbReference type="EMBL" id="CP141615">
    <property type="protein sequence ID" value="WRP17417.1"/>
    <property type="molecule type" value="Genomic_DNA"/>
</dbReference>
<evidence type="ECO:0000313" key="6">
    <source>
        <dbReference type="Proteomes" id="UP001332192"/>
    </source>
</evidence>
<feature type="compositionally biased region" description="Low complexity" evidence="4">
    <location>
        <begin position="56"/>
        <end position="65"/>
    </location>
</feature>
<protein>
    <submittedName>
        <fullName evidence="5">GvpL/GvpF family gas vesicle protein</fullName>
    </submittedName>
</protein>
<sequence length="342" mass="37504">MVALFAALGLKAAGVRVSRDSLTRAVQLLGVSAPDPWILEGVWRLATNEPAVPTQPEAAPSAPVEAEPEVNPRRDRVTPPGQAFYLYAIGRGDGCDGLACRGIEGQPVTVTRVNGWFALVHECEPQPYASDDREQVIRWIEQHHAVVEQAAECAGDLIPVAFDTIIHKDGVDALAALKQWVSDNTTQLEQILALVSGCREYGVQLLREPGVARSHLLATRPDLKELQVRLSRAPASVAYLLQKDMDRQVRSLLEDEATQRTAALEQALHRHARAVRSEKLRDPEGETEMVANFSCLVPNEAIEDLLDALRSFESSDGYSVRVTGPWPPYSFVNLQPQRGEAG</sequence>
<dbReference type="PANTHER" id="PTHR36852">
    <property type="entry name" value="PROTEIN GVPL 2"/>
    <property type="match status" value="1"/>
</dbReference>
<organism evidence="5 6">
    <name type="scientific">Carboxydichorda subterranea</name>
    <dbReference type="NCBI Taxonomy" id="3109565"/>
    <lineage>
        <taxon>Bacteria</taxon>
        <taxon>Bacillati</taxon>
        <taxon>Bacillota</taxon>
        <taxon>Limnochordia</taxon>
        <taxon>Limnochordales</taxon>
        <taxon>Geochordaceae</taxon>
        <taxon>Carboxydichorda</taxon>
    </lineage>
</organism>
<dbReference type="PANTHER" id="PTHR36852:SF1">
    <property type="entry name" value="PROTEIN GVPL 2"/>
    <property type="match status" value="1"/>
</dbReference>
<proteinExistence type="inferred from homology"/>
<dbReference type="InterPro" id="IPR009430">
    <property type="entry name" value="GvpL/GvpF"/>
</dbReference>
<dbReference type="Proteomes" id="UP001332192">
    <property type="component" value="Chromosome"/>
</dbReference>
<reference evidence="5 6" key="1">
    <citation type="journal article" date="2024" name="Front. Microbiol.">
        <title>Novel thermophilic genera Geochorda gen. nov. and Carboxydochorda gen. nov. from the deep terrestrial subsurface reveal the ecophysiological diversity in the class Limnochordia.</title>
        <authorList>
            <person name="Karnachuk O.V."/>
            <person name="Lukina A.P."/>
            <person name="Avakyan M.R."/>
            <person name="Kadnikov V.V."/>
            <person name="Begmatov S."/>
            <person name="Beletsky A.V."/>
            <person name="Vlasova K.G."/>
            <person name="Novikov A.A."/>
            <person name="Shcherbakova V.A."/>
            <person name="Mardanov A.V."/>
            <person name="Ravin N.V."/>
        </authorList>
    </citation>
    <scope>NUCLEOTIDE SEQUENCE [LARGE SCALE GENOMIC DNA]</scope>
    <source>
        <strain evidence="5 6">L945</strain>
    </source>
</reference>
<keyword evidence="6" id="KW-1185">Reference proteome</keyword>
<comment type="similarity">
    <text evidence="3">Belongs to the gas vesicle GvpF/GvpL family.</text>
</comment>